<dbReference type="PANTHER" id="PTHR11260:SF773">
    <property type="entry name" value="GLUTATHIONE S-TRANSFERASE U26"/>
    <property type="match status" value="1"/>
</dbReference>
<evidence type="ECO:0000256" key="2">
    <source>
        <dbReference type="ARBA" id="ARBA00022679"/>
    </source>
</evidence>
<evidence type="ECO:0000313" key="8">
    <source>
        <dbReference type="Proteomes" id="UP001632038"/>
    </source>
</evidence>
<dbReference type="PROSITE" id="PS50404">
    <property type="entry name" value="GST_NTER"/>
    <property type="match status" value="1"/>
</dbReference>
<dbReference type="EC" id="2.5.1.18" evidence="1"/>
<dbReference type="SUPFAM" id="SSF52833">
    <property type="entry name" value="Thioredoxin-like"/>
    <property type="match status" value="1"/>
</dbReference>
<comment type="catalytic activity">
    <reaction evidence="3">
        <text>RX + glutathione = an S-substituted glutathione + a halide anion + H(+)</text>
        <dbReference type="Rhea" id="RHEA:16437"/>
        <dbReference type="ChEBI" id="CHEBI:15378"/>
        <dbReference type="ChEBI" id="CHEBI:16042"/>
        <dbReference type="ChEBI" id="CHEBI:17792"/>
        <dbReference type="ChEBI" id="CHEBI:57925"/>
        <dbReference type="ChEBI" id="CHEBI:90779"/>
        <dbReference type="EC" id="2.5.1.18"/>
    </reaction>
</comment>
<dbReference type="InterPro" id="IPR036282">
    <property type="entry name" value="Glutathione-S-Trfase_C_sf"/>
</dbReference>
<dbReference type="AlphaFoldDB" id="A0ABD3CUJ5"/>
<evidence type="ECO:0000259" key="5">
    <source>
        <dbReference type="PROSITE" id="PS50404"/>
    </source>
</evidence>
<dbReference type="Proteomes" id="UP001632038">
    <property type="component" value="Unassembled WGS sequence"/>
</dbReference>
<dbReference type="Gene3D" id="3.40.30.10">
    <property type="entry name" value="Glutaredoxin"/>
    <property type="match status" value="1"/>
</dbReference>
<organism evidence="7 8">
    <name type="scientific">Castilleja foliolosa</name>
    <dbReference type="NCBI Taxonomy" id="1961234"/>
    <lineage>
        <taxon>Eukaryota</taxon>
        <taxon>Viridiplantae</taxon>
        <taxon>Streptophyta</taxon>
        <taxon>Embryophyta</taxon>
        <taxon>Tracheophyta</taxon>
        <taxon>Spermatophyta</taxon>
        <taxon>Magnoliopsida</taxon>
        <taxon>eudicotyledons</taxon>
        <taxon>Gunneridae</taxon>
        <taxon>Pentapetalae</taxon>
        <taxon>asterids</taxon>
        <taxon>lamiids</taxon>
        <taxon>Lamiales</taxon>
        <taxon>Orobanchaceae</taxon>
        <taxon>Pedicularideae</taxon>
        <taxon>Castillejinae</taxon>
        <taxon>Castilleja</taxon>
    </lineage>
</organism>
<dbReference type="InterPro" id="IPR045074">
    <property type="entry name" value="GST_C_Tau"/>
</dbReference>
<dbReference type="InterPro" id="IPR004046">
    <property type="entry name" value="GST_C"/>
</dbReference>
<dbReference type="InterPro" id="IPR040079">
    <property type="entry name" value="Glutathione_S-Trfase"/>
</dbReference>
<keyword evidence="8" id="KW-1185">Reference proteome</keyword>
<proteinExistence type="inferred from homology"/>
<comment type="similarity">
    <text evidence="4">Belongs to the GST superfamily.</text>
</comment>
<dbReference type="EMBL" id="JAVIJP010000032">
    <property type="protein sequence ID" value="KAL3632237.1"/>
    <property type="molecule type" value="Genomic_DNA"/>
</dbReference>
<evidence type="ECO:0000256" key="4">
    <source>
        <dbReference type="RuleBase" id="RU003494"/>
    </source>
</evidence>
<dbReference type="SUPFAM" id="SSF47616">
    <property type="entry name" value="GST C-terminal domain-like"/>
    <property type="match status" value="1"/>
</dbReference>
<dbReference type="PROSITE" id="PS50405">
    <property type="entry name" value="GST_CTER"/>
    <property type="match status" value="1"/>
</dbReference>
<gene>
    <name evidence="7" type="primary">GSTU1_2</name>
    <name evidence="7" type="ORF">CASFOL_025221</name>
</gene>
<evidence type="ECO:0000256" key="3">
    <source>
        <dbReference type="ARBA" id="ARBA00047960"/>
    </source>
</evidence>
<dbReference type="CDD" id="cd03185">
    <property type="entry name" value="GST_C_Tau"/>
    <property type="match status" value="1"/>
</dbReference>
<dbReference type="SFLD" id="SFLDS00019">
    <property type="entry name" value="Glutathione_Transferase_(cytos"/>
    <property type="match status" value="1"/>
</dbReference>
<dbReference type="FunFam" id="3.40.30.10:FF:000014">
    <property type="entry name" value="Tau class glutathione S-transferase"/>
    <property type="match status" value="1"/>
</dbReference>
<sequence length="222" mass="25413">MGDRVILVNFWSSMFGARVKIALKEKGVSYEEKMEHLPNKTLLLLEMNPVHKRVPVLIHNGKPICGSLIIIEYIDQVWNDRASFFPEDPFARTQARFWADFVDRKLYDNCRRIVWHQSKEEAEKAKDETIENLRALEGALGDEPYFGGDVFGFVDIALIGFYSWFQTYEAFGDFSIEAECPKIIAWAKRCLERDTVSTSLAGDPNKVYGLAMSVRKTFGLDG</sequence>
<dbReference type="Pfam" id="PF02798">
    <property type="entry name" value="GST_N"/>
    <property type="match status" value="1"/>
</dbReference>
<evidence type="ECO:0000259" key="6">
    <source>
        <dbReference type="PROSITE" id="PS50405"/>
    </source>
</evidence>
<dbReference type="FunFam" id="1.20.1050.10:FF:000018">
    <property type="entry name" value="Glutathione S-transferase U20"/>
    <property type="match status" value="1"/>
</dbReference>
<comment type="caution">
    <text evidence="7">The sequence shown here is derived from an EMBL/GenBank/DDBJ whole genome shotgun (WGS) entry which is preliminary data.</text>
</comment>
<dbReference type="InterPro" id="IPR036249">
    <property type="entry name" value="Thioredoxin-like_sf"/>
</dbReference>
<dbReference type="CDD" id="cd03058">
    <property type="entry name" value="GST_N_Tau"/>
    <property type="match status" value="1"/>
</dbReference>
<keyword evidence="2 7" id="KW-0808">Transferase</keyword>
<dbReference type="SFLD" id="SFLDG01152">
    <property type="entry name" value="Main.3:_Omega-_and_Tau-like"/>
    <property type="match status" value="1"/>
</dbReference>
<evidence type="ECO:0000256" key="1">
    <source>
        <dbReference type="ARBA" id="ARBA00012452"/>
    </source>
</evidence>
<feature type="domain" description="GST N-terminal" evidence="5">
    <location>
        <begin position="3"/>
        <end position="82"/>
    </location>
</feature>
<reference evidence="8" key="1">
    <citation type="journal article" date="2024" name="IScience">
        <title>Strigolactones Initiate the Formation of Haustorium-like Structures in Castilleja.</title>
        <authorList>
            <person name="Buerger M."/>
            <person name="Peterson D."/>
            <person name="Chory J."/>
        </authorList>
    </citation>
    <scope>NUCLEOTIDE SEQUENCE [LARGE SCALE GENOMIC DNA]</scope>
</reference>
<dbReference type="InterPro" id="IPR045073">
    <property type="entry name" value="Omega/Tau-like"/>
</dbReference>
<name>A0ABD3CUJ5_9LAMI</name>
<evidence type="ECO:0000313" key="7">
    <source>
        <dbReference type="EMBL" id="KAL3632237.1"/>
    </source>
</evidence>
<dbReference type="GO" id="GO:0004364">
    <property type="term" value="F:glutathione transferase activity"/>
    <property type="evidence" value="ECO:0007669"/>
    <property type="project" value="UniProtKB-EC"/>
</dbReference>
<accession>A0ABD3CUJ5</accession>
<dbReference type="SFLD" id="SFLDG00358">
    <property type="entry name" value="Main_(cytGST)"/>
    <property type="match status" value="1"/>
</dbReference>
<dbReference type="InterPro" id="IPR004045">
    <property type="entry name" value="Glutathione_S-Trfase_N"/>
</dbReference>
<protein>
    <recommendedName>
        <fullName evidence="1">glutathione transferase</fullName>
        <ecNumber evidence="1">2.5.1.18</ecNumber>
    </recommendedName>
</protein>
<dbReference type="Pfam" id="PF00043">
    <property type="entry name" value="GST_C"/>
    <property type="match status" value="1"/>
</dbReference>
<dbReference type="Gene3D" id="1.20.1050.10">
    <property type="match status" value="1"/>
</dbReference>
<feature type="domain" description="GST C-terminal" evidence="6">
    <location>
        <begin position="88"/>
        <end position="208"/>
    </location>
</feature>
<dbReference type="InterPro" id="IPR010987">
    <property type="entry name" value="Glutathione-S-Trfase_C-like"/>
</dbReference>
<dbReference type="PANTHER" id="PTHR11260">
    <property type="entry name" value="GLUTATHIONE S-TRANSFERASE, GST, SUPERFAMILY, GST DOMAIN CONTAINING"/>
    <property type="match status" value="1"/>
</dbReference>